<gene>
    <name evidence="1" type="ORF">A2401_03290</name>
</gene>
<reference evidence="1 2" key="1">
    <citation type="journal article" date="2016" name="Nat. Commun.">
        <title>Thousands of microbial genomes shed light on interconnected biogeochemical processes in an aquifer system.</title>
        <authorList>
            <person name="Anantharaman K."/>
            <person name="Brown C.T."/>
            <person name="Hug L.A."/>
            <person name="Sharon I."/>
            <person name="Castelle C.J."/>
            <person name="Probst A.J."/>
            <person name="Thomas B.C."/>
            <person name="Singh A."/>
            <person name="Wilkins M.J."/>
            <person name="Karaoz U."/>
            <person name="Brodie E.L."/>
            <person name="Williams K.H."/>
            <person name="Hubbard S.S."/>
            <person name="Banfield J.F."/>
        </authorList>
    </citation>
    <scope>NUCLEOTIDE SEQUENCE [LARGE SCALE GENOMIC DNA]</scope>
</reference>
<accession>A0A1G2JE74</accession>
<proteinExistence type="predicted"/>
<dbReference type="Proteomes" id="UP000177751">
    <property type="component" value="Unassembled WGS sequence"/>
</dbReference>
<organism evidence="1 2">
    <name type="scientific">Candidatus Staskawiczbacteria bacterium RIFOXYC1_FULL_38_18</name>
    <dbReference type="NCBI Taxonomy" id="1802229"/>
    <lineage>
        <taxon>Bacteria</taxon>
        <taxon>Candidatus Staskawicziibacteriota</taxon>
    </lineage>
</organism>
<protein>
    <recommendedName>
        <fullName evidence="3">Zinc-binding domain-containing protein</fullName>
    </recommendedName>
</protein>
<evidence type="ECO:0000313" key="1">
    <source>
        <dbReference type="EMBL" id="OGZ85424.1"/>
    </source>
</evidence>
<evidence type="ECO:0000313" key="2">
    <source>
        <dbReference type="Proteomes" id="UP000177751"/>
    </source>
</evidence>
<comment type="caution">
    <text evidence="1">The sequence shown here is derived from an EMBL/GenBank/DDBJ whole genome shotgun (WGS) entry which is preliminary data.</text>
</comment>
<sequence>MQQEIKTCQNCKQDFVIEPEDFDFYEKIKVPAPTFCPDCRMRRRFVWRNERTLYRNVCAKTGKKIISGFAPDSGLKVYDRETWWSDDWDPMAYGTDYDFSKSFFKQWKEFFEQVPHPSVFNTLTVNCDYTQYTGNMKDAYLVSASWGGENLAYAARVHFCRDTFDAFAVYNSELCYEDVNVFKSSRTHFSQNCESCVDGIFLYDCRGCTNCIGCTGLRNKSYHIFNQPYPKEEYQNKIRELKINTYAGIRNVREKFEALKQQQIRKYATLIKCERSTGDNMQNVADSKNCFDISGDTQNCKFIQNGADRLTDSYDGYGVGASVDLLYEAFDSGVEGSRQLFCMTVYGCHDATYSFNCHGCGNIFGCIGLRNKEYCIFNKQYSKEDYEVLVPKIKKHMEEMPYIDKNGRTHKYGEFFPTELSPFGYNETAAQDFMPVSKEVAQTMGFNWRDTKAPEHQPTFFVQNLPDAIEDSSIEITKENLGCLVCGKAYRIIAKEYQFLTQFHLPLPRLCPECRHQARLKLRNPLKLWHRQCMCDKNHPHHSGKCPNEFETSYASDRPEIVYCEQCYNAEVA</sequence>
<dbReference type="STRING" id="1802229.A2401_03290"/>
<dbReference type="EMBL" id="MHPP01000003">
    <property type="protein sequence ID" value="OGZ85424.1"/>
    <property type="molecule type" value="Genomic_DNA"/>
</dbReference>
<evidence type="ECO:0008006" key="3">
    <source>
        <dbReference type="Google" id="ProtNLM"/>
    </source>
</evidence>
<dbReference type="AlphaFoldDB" id="A0A1G2JE74"/>
<name>A0A1G2JE74_9BACT</name>